<dbReference type="GO" id="GO:0030011">
    <property type="term" value="P:maintenance of cell polarity"/>
    <property type="evidence" value="ECO:0007669"/>
    <property type="project" value="TreeGrafter"/>
</dbReference>
<feature type="region of interest" description="Disordered" evidence="5">
    <location>
        <begin position="181"/>
        <end position="202"/>
    </location>
</feature>
<evidence type="ECO:0000256" key="3">
    <source>
        <dbReference type="ARBA" id="ARBA00023055"/>
    </source>
</evidence>
<feature type="domain" description="PH" evidence="6">
    <location>
        <begin position="33"/>
        <end position="125"/>
    </location>
</feature>
<keyword evidence="4" id="KW-0446">Lipid-binding</keyword>
<keyword evidence="2" id="KW-0813">Transport</keyword>
<dbReference type="SUPFAM" id="SSF144000">
    <property type="entry name" value="Oxysterol-binding protein-like"/>
    <property type="match status" value="1"/>
</dbReference>
<comment type="similarity">
    <text evidence="1">Belongs to the OSBP family.</text>
</comment>
<dbReference type="Gene3D" id="2.30.29.30">
    <property type="entry name" value="Pleckstrin-homology domain (PH domain)/Phosphotyrosine-binding domain (PTB)"/>
    <property type="match status" value="1"/>
</dbReference>
<dbReference type="OrthoDB" id="1854502at2759"/>
<dbReference type="GO" id="GO:0005886">
    <property type="term" value="C:plasma membrane"/>
    <property type="evidence" value="ECO:0007669"/>
    <property type="project" value="TreeGrafter"/>
</dbReference>
<dbReference type="AlphaFoldDB" id="A0A9P6JVT4"/>
<dbReference type="Proteomes" id="UP000807306">
    <property type="component" value="Unassembled WGS sequence"/>
</dbReference>
<dbReference type="PROSITE" id="PS50003">
    <property type="entry name" value="PH_DOMAIN"/>
    <property type="match status" value="1"/>
</dbReference>
<evidence type="ECO:0000256" key="4">
    <source>
        <dbReference type="ARBA" id="ARBA00023121"/>
    </source>
</evidence>
<dbReference type="PANTHER" id="PTHR10972">
    <property type="entry name" value="OXYSTEROL-BINDING PROTEIN-RELATED"/>
    <property type="match status" value="1"/>
</dbReference>
<dbReference type="EMBL" id="MU157824">
    <property type="protein sequence ID" value="KAF9535817.1"/>
    <property type="molecule type" value="Genomic_DNA"/>
</dbReference>
<dbReference type="GO" id="GO:0006897">
    <property type="term" value="P:endocytosis"/>
    <property type="evidence" value="ECO:0007669"/>
    <property type="project" value="TreeGrafter"/>
</dbReference>
<sequence>MKGSDAELVPAALSLGLSTASITNGLVHLPAPPIIHQGWVLKKRRKKMQGFARRYFTLYQSGLLSYSFEPSQPTRDQVHLQNAAISTAPGRKDIHIDSNTATFHIKCLSTDDFNAWMTAFRKFISNGEIKRAATLRHAVRQASISVNRSGPLLEELGTVSAMNGLSALDAAIHHLHQEMTSQKASVSTKKAEKHPGKEFKSLFRKSHHSLQDSGDTNNSVTDSLQDIQSKLDVLKSQYQALVKAIQAPPHDTSPAVSSLPYTPEEDSHPGLSQPLKSASTRHSIRNSVASTTSGSMEWYDAEDDGPQEFIMDLGPEPTEPGSRLISQEEETGHDNSSIDTDIEDPETDATPLAEQPPILSGHAQVIRRSQLPCLPPSDEGSLFAMLKKNDLSTITFPVTFNEPLTMLQRAAEEVEYYNLLDDAAGTTDRATRMAYVAAFAISSYAHTRHRSGRKGFNPLLAETFEDTRMRFVAEKVRHNPLEIAYHAEGDDWELTATTAGKTKFWGKSLEIIPLGTNRLRIGKDVYSWCKPSSFMRNLMVGTKYFEHCGQMTIENSTTSERCIVDFKQNGYWGPTNVVSGTIHDRNGNIIGQLDGKWDDQMCQVLDQSGSRLQVLWKMSPFPKGAPDCYGFTHYGITLNEITRDLKGALPPTDSRLRPDVRALENGDLDLAESEKLRVEQMQRDRRNDGEEREPRWFRQVGEEWEYVGGYWEARARGWKKDSIAPLW</sequence>
<dbReference type="SUPFAM" id="SSF50729">
    <property type="entry name" value="PH domain-like"/>
    <property type="match status" value="1"/>
</dbReference>
<dbReference type="InterPro" id="IPR037239">
    <property type="entry name" value="OSBP_sf"/>
</dbReference>
<dbReference type="GO" id="GO:0006887">
    <property type="term" value="P:exocytosis"/>
    <property type="evidence" value="ECO:0007669"/>
    <property type="project" value="TreeGrafter"/>
</dbReference>
<dbReference type="GO" id="GO:0032934">
    <property type="term" value="F:sterol binding"/>
    <property type="evidence" value="ECO:0007669"/>
    <property type="project" value="TreeGrafter"/>
</dbReference>
<dbReference type="Gene3D" id="2.40.160.120">
    <property type="match status" value="1"/>
</dbReference>
<proteinExistence type="inferred from homology"/>
<keyword evidence="3" id="KW-0445">Lipid transport</keyword>
<dbReference type="GO" id="GO:0005829">
    <property type="term" value="C:cytosol"/>
    <property type="evidence" value="ECO:0007669"/>
    <property type="project" value="TreeGrafter"/>
</dbReference>
<dbReference type="InterPro" id="IPR000648">
    <property type="entry name" value="Oxysterol-bd"/>
</dbReference>
<dbReference type="InterPro" id="IPR001849">
    <property type="entry name" value="PH_domain"/>
</dbReference>
<gene>
    <name evidence="7" type="ORF">CPB83DRAFT_913629</name>
</gene>
<evidence type="ECO:0000259" key="6">
    <source>
        <dbReference type="PROSITE" id="PS50003"/>
    </source>
</evidence>
<dbReference type="GO" id="GO:0097038">
    <property type="term" value="C:perinuclear endoplasmic reticulum"/>
    <property type="evidence" value="ECO:0007669"/>
    <property type="project" value="TreeGrafter"/>
</dbReference>
<evidence type="ECO:0000256" key="5">
    <source>
        <dbReference type="SAM" id="MobiDB-lite"/>
    </source>
</evidence>
<accession>A0A9P6JVT4</accession>
<dbReference type="Pfam" id="PF15409">
    <property type="entry name" value="PH_8"/>
    <property type="match status" value="1"/>
</dbReference>
<dbReference type="SMART" id="SM00233">
    <property type="entry name" value="PH"/>
    <property type="match status" value="1"/>
</dbReference>
<feature type="region of interest" description="Disordered" evidence="5">
    <location>
        <begin position="246"/>
        <end position="357"/>
    </location>
</feature>
<dbReference type="InterPro" id="IPR011993">
    <property type="entry name" value="PH-like_dom_sf"/>
</dbReference>
<dbReference type="Gene3D" id="3.30.70.3490">
    <property type="match status" value="1"/>
</dbReference>
<protein>
    <submittedName>
        <fullName evidence="7">Oxysterol binding protein</fullName>
    </submittedName>
</protein>
<dbReference type="FunFam" id="2.40.160.120:FF:000001">
    <property type="entry name" value="Oxysterol-binding protein"/>
    <property type="match status" value="1"/>
</dbReference>
<dbReference type="GO" id="GO:0034727">
    <property type="term" value="P:piecemeal microautophagy of the nucleus"/>
    <property type="evidence" value="ECO:0007669"/>
    <property type="project" value="TreeGrafter"/>
</dbReference>
<reference evidence="7" key="1">
    <citation type="submission" date="2020-11" db="EMBL/GenBank/DDBJ databases">
        <authorList>
            <consortium name="DOE Joint Genome Institute"/>
            <person name="Ahrendt S."/>
            <person name="Riley R."/>
            <person name="Andreopoulos W."/>
            <person name="Labutti K."/>
            <person name="Pangilinan J."/>
            <person name="Ruiz-Duenas F.J."/>
            <person name="Barrasa J.M."/>
            <person name="Sanchez-Garcia M."/>
            <person name="Camarero S."/>
            <person name="Miyauchi S."/>
            <person name="Serrano A."/>
            <person name="Linde D."/>
            <person name="Babiker R."/>
            <person name="Drula E."/>
            <person name="Ayuso-Fernandez I."/>
            <person name="Pacheco R."/>
            <person name="Padilla G."/>
            <person name="Ferreira P."/>
            <person name="Barriuso J."/>
            <person name="Kellner H."/>
            <person name="Castanera R."/>
            <person name="Alfaro M."/>
            <person name="Ramirez L."/>
            <person name="Pisabarro A.G."/>
            <person name="Kuo A."/>
            <person name="Tritt A."/>
            <person name="Lipzen A."/>
            <person name="He G."/>
            <person name="Yan M."/>
            <person name="Ng V."/>
            <person name="Cullen D."/>
            <person name="Martin F."/>
            <person name="Rosso M.-N."/>
            <person name="Henrissat B."/>
            <person name="Hibbett D."/>
            <person name="Martinez A.T."/>
            <person name="Grigoriev I.V."/>
        </authorList>
    </citation>
    <scope>NUCLEOTIDE SEQUENCE</scope>
    <source>
        <strain evidence="7">CBS 506.95</strain>
    </source>
</reference>
<dbReference type="PANTHER" id="PTHR10972:SF203">
    <property type="entry name" value="OXYSTEROL-BINDING PROTEIN HOMOLOG 3"/>
    <property type="match status" value="1"/>
</dbReference>
<evidence type="ECO:0000256" key="2">
    <source>
        <dbReference type="ARBA" id="ARBA00022448"/>
    </source>
</evidence>
<evidence type="ECO:0000313" key="8">
    <source>
        <dbReference type="Proteomes" id="UP000807306"/>
    </source>
</evidence>
<dbReference type="InterPro" id="IPR041680">
    <property type="entry name" value="PH_8"/>
</dbReference>
<keyword evidence="8" id="KW-1185">Reference proteome</keyword>
<evidence type="ECO:0000313" key="7">
    <source>
        <dbReference type="EMBL" id="KAF9535817.1"/>
    </source>
</evidence>
<evidence type="ECO:0000256" key="1">
    <source>
        <dbReference type="ARBA" id="ARBA00008842"/>
    </source>
</evidence>
<dbReference type="CDD" id="cd13289">
    <property type="entry name" value="PH_Osh3p_yeast"/>
    <property type="match status" value="1"/>
</dbReference>
<dbReference type="GO" id="GO:0035621">
    <property type="term" value="P:ER to Golgi ceramide transport"/>
    <property type="evidence" value="ECO:0007669"/>
    <property type="project" value="TreeGrafter"/>
</dbReference>
<organism evidence="7 8">
    <name type="scientific">Crepidotus variabilis</name>
    <dbReference type="NCBI Taxonomy" id="179855"/>
    <lineage>
        <taxon>Eukaryota</taxon>
        <taxon>Fungi</taxon>
        <taxon>Dikarya</taxon>
        <taxon>Basidiomycota</taxon>
        <taxon>Agaricomycotina</taxon>
        <taxon>Agaricomycetes</taxon>
        <taxon>Agaricomycetidae</taxon>
        <taxon>Agaricales</taxon>
        <taxon>Agaricineae</taxon>
        <taxon>Crepidotaceae</taxon>
        <taxon>Crepidotus</taxon>
    </lineage>
</organism>
<feature type="compositionally biased region" description="Polar residues" evidence="5">
    <location>
        <begin position="274"/>
        <end position="295"/>
    </location>
</feature>
<name>A0A9P6JVT4_9AGAR</name>
<feature type="compositionally biased region" description="Basic and acidic residues" evidence="5">
    <location>
        <begin position="189"/>
        <end position="201"/>
    </location>
</feature>
<dbReference type="GO" id="GO:0032541">
    <property type="term" value="C:cortical endoplasmic reticulum"/>
    <property type="evidence" value="ECO:0007669"/>
    <property type="project" value="TreeGrafter"/>
</dbReference>
<comment type="caution">
    <text evidence="7">The sequence shown here is derived from an EMBL/GenBank/DDBJ whole genome shotgun (WGS) entry which is preliminary data.</text>
</comment>
<dbReference type="Pfam" id="PF01237">
    <property type="entry name" value="Oxysterol_BP"/>
    <property type="match status" value="1"/>
</dbReference>
<dbReference type="GO" id="GO:0120009">
    <property type="term" value="P:intermembrane lipid transfer"/>
    <property type="evidence" value="ECO:0007669"/>
    <property type="project" value="UniProtKB-ARBA"/>
</dbReference>